<evidence type="ECO:0000313" key="3">
    <source>
        <dbReference type="Proteomes" id="UP001054902"/>
    </source>
</evidence>
<feature type="compositionally biased region" description="Low complexity" evidence="1">
    <location>
        <begin position="196"/>
        <end position="210"/>
    </location>
</feature>
<name>A0AAD3H463_9STRA</name>
<evidence type="ECO:0000313" key="2">
    <source>
        <dbReference type="EMBL" id="GFH49715.1"/>
    </source>
</evidence>
<feature type="region of interest" description="Disordered" evidence="1">
    <location>
        <begin position="167"/>
        <end position="216"/>
    </location>
</feature>
<reference evidence="2 3" key="1">
    <citation type="journal article" date="2021" name="Sci. Rep.">
        <title>The genome of the diatom Chaetoceros tenuissimus carries an ancient integrated fragment of an extant virus.</title>
        <authorList>
            <person name="Hongo Y."/>
            <person name="Kimura K."/>
            <person name="Takaki Y."/>
            <person name="Yoshida Y."/>
            <person name="Baba S."/>
            <person name="Kobayashi G."/>
            <person name="Nagasaki K."/>
            <person name="Hano T."/>
            <person name="Tomaru Y."/>
        </authorList>
    </citation>
    <scope>NUCLEOTIDE SEQUENCE [LARGE SCALE GENOMIC DNA]</scope>
    <source>
        <strain evidence="2 3">NIES-3715</strain>
    </source>
</reference>
<dbReference type="AlphaFoldDB" id="A0AAD3H463"/>
<proteinExistence type="predicted"/>
<evidence type="ECO:0000256" key="1">
    <source>
        <dbReference type="SAM" id="MobiDB-lite"/>
    </source>
</evidence>
<feature type="compositionally biased region" description="Basic and acidic residues" evidence="1">
    <location>
        <begin position="167"/>
        <end position="177"/>
    </location>
</feature>
<protein>
    <submittedName>
        <fullName evidence="2">Uncharacterized protein</fullName>
    </submittedName>
</protein>
<organism evidence="2 3">
    <name type="scientific">Chaetoceros tenuissimus</name>
    <dbReference type="NCBI Taxonomy" id="426638"/>
    <lineage>
        <taxon>Eukaryota</taxon>
        <taxon>Sar</taxon>
        <taxon>Stramenopiles</taxon>
        <taxon>Ochrophyta</taxon>
        <taxon>Bacillariophyta</taxon>
        <taxon>Coscinodiscophyceae</taxon>
        <taxon>Chaetocerotophycidae</taxon>
        <taxon>Chaetocerotales</taxon>
        <taxon>Chaetocerotaceae</taxon>
        <taxon>Chaetoceros</taxon>
    </lineage>
</organism>
<dbReference type="Proteomes" id="UP001054902">
    <property type="component" value="Unassembled WGS sequence"/>
</dbReference>
<keyword evidence="3" id="KW-1185">Reference proteome</keyword>
<comment type="caution">
    <text evidence="2">The sequence shown here is derived from an EMBL/GenBank/DDBJ whole genome shotgun (WGS) entry which is preliminary data.</text>
</comment>
<gene>
    <name evidence="2" type="ORF">CTEN210_06191</name>
</gene>
<dbReference type="EMBL" id="BLLK01000038">
    <property type="protein sequence ID" value="GFH49715.1"/>
    <property type="molecule type" value="Genomic_DNA"/>
</dbReference>
<feature type="region of interest" description="Disordered" evidence="1">
    <location>
        <begin position="1"/>
        <end position="36"/>
    </location>
</feature>
<accession>A0AAD3H463</accession>
<feature type="compositionally biased region" description="Acidic residues" evidence="1">
    <location>
        <begin position="178"/>
        <end position="193"/>
    </location>
</feature>
<sequence>MSVSLSDLIYGSQSESRKEPTFSSPPILRKRRRSPRLSAVNENEAIDRFYETGENTASETPEKRIKYDFETNIEDREFFGTSRRKSVVPSSAQRLRTKVRKEWDPVSKAFIVINDETEEETRIRLEKKKEKLRITNRRYKSRRLNFLKAVDVGGAFEYSTKKEAIEEARKNRSKHELEIDESSSSSDDDDDENVYTSSQQLSQTQSQLDSMMTKAENQEKTPNIVYHDPSENPVHPNHYMWLGHVAPKWNEVKYNYKDILGKLKPKNPQGKQLTQDAKALYILADAIGKGGNSTRKGDIKRNMGTMERYFNNLGTTELIDKQCAKDTLLSVFEKNKEEKMTCPELEISAGLVSSRRKGYLKQRGANSAALTNYDIEETKKAQSTVARFLLGYAHILDNVSTEIMGEIANIIENLDPTYSATNAILSQSQALADNFTTWHELKPCMDKLLEKEYISFEDYESIRQELLSSTSEFFTDPMQTNGEFLNSKKFAQRRKLIISFVMEQRTKFIKDMGDDIPDVPTKLNTSEFYESKGQTLELRQIAKNASDQKYSHVTFNACTSTTSIQLMICIFLSALTNQTQKEIRSNDKIVAIKKELENYLLDAMNDVYFRSSRFTPLKKVLNGTLAFATLMHQSYTVSLGHGALIKKMKEEDGYFSDEDDDSTSSNASKEMSDMIDFQELARTLASNGKAKVRDNKLQIFHRIHLTTGISIIAQCFSSAVAEILSRPTFSGRFSHDTPFDLLRLALVAADKKGEIRRRGEDVEYGSKAIFEDDLIRELEHAAEVFHEITLTAPNNLDAYAWCTASRVALVIISSGIEISKGANIAGPPQYHLEDFDEQRCRHDEYSTIRASAVKSIKALIRLEKKANFSKGGRYYFYMKSLLEWKQATGLLVMRPKVNTRNLSLLREQHALYTVLWAMEDSTETSLNEVFILGQMQRLSSNDAMTILSRIIEKNPNNPTAWLVLGSSIASMEKKRSQQLRKKSYWWGADLDHWKFSMFACSTMNGDRGINCKDLELTRDELVACKDDLDTFVKERCDWTDLKHDVKLTKSTKWLWPKTPCEEDEEDHNIEVDFHIDDELPKSIEPEDNDHDLIVKILSNEGDSTIVAAKALCAHHLFGNCEYVIEAVTFLIRKIIAKQGYIDRNDNNEQENSRLLKWLIASDIDVIHIINEFICKNEKKNEASKVAEPFFQFQTL</sequence>